<dbReference type="AlphaFoldDB" id="V6TC55"/>
<comment type="caution">
    <text evidence="1">The sequence shown here is derived from an EMBL/GenBank/DDBJ whole genome shotgun (WGS) entry which is preliminary data.</text>
</comment>
<reference evidence="1 2" key="2">
    <citation type="journal article" date="2013" name="Genome Biol. Evol.">
        <title>Genome sequencing of Giardia lamblia genotypes A2 and B isolates (DH and GS) and comparative analysis with the genomes of genotypes A1 and E (WB and Pig).</title>
        <authorList>
            <person name="Adam R.D."/>
            <person name="Dahlstrom E.W."/>
            <person name="Martens C.A."/>
            <person name="Bruno D.P."/>
            <person name="Barbian K.D."/>
            <person name="Ricklefs S.M."/>
            <person name="Hernandez M.M."/>
            <person name="Narla N.P."/>
            <person name="Patel R.B."/>
            <person name="Porcella S.F."/>
            <person name="Nash T.E."/>
        </authorList>
    </citation>
    <scope>NUCLEOTIDE SEQUENCE [LARGE SCALE GENOMIC DNA]</scope>
    <source>
        <strain evidence="1 2">DH</strain>
    </source>
</reference>
<dbReference type="VEuPathDB" id="GiardiaDB:DHA2_152276"/>
<protein>
    <submittedName>
        <fullName evidence="1">Uncharacterized protein</fullName>
    </submittedName>
</protein>
<accession>V6TC55</accession>
<evidence type="ECO:0000313" key="2">
    <source>
        <dbReference type="Proteomes" id="UP000018320"/>
    </source>
</evidence>
<dbReference type="Proteomes" id="UP000018320">
    <property type="component" value="Unassembled WGS sequence"/>
</dbReference>
<feature type="non-terminal residue" evidence="1">
    <location>
        <position position="1"/>
    </location>
</feature>
<sequence>VISRASHCYLRQAFRPYTAGIRNPRVRCPRFRREKTLCSVPPGATAPHVTSRTVLPLARRGRLPSGTGRHPLSWALHYPRRSGLHVALVLRDEDRAPRPRVPTPFLGVPLRLLMEGTICSIINGALPMHLYLGVIVRVRGCRWSTPMRWCRGRGPSLCSWIAEVFRHPARDCVGAHPVQCVWLS</sequence>
<name>V6TC55_GIAIN</name>
<reference evidence="2" key="1">
    <citation type="submission" date="2012-02" db="EMBL/GenBank/DDBJ databases">
        <title>Genome sequencing of Giardia lamblia Genotypes A2 and B isolates (DH and GS) and comparative analysis with the genomes of Genotypes A1 and E (WB and Pig).</title>
        <authorList>
            <person name="Adam R."/>
            <person name="Dahlstrom E."/>
            <person name="Martens C."/>
            <person name="Bruno D."/>
            <person name="Barbian K."/>
            <person name="Porcella S.F."/>
            <person name="Nash T."/>
        </authorList>
    </citation>
    <scope>NUCLEOTIDE SEQUENCE</scope>
    <source>
        <strain evidence="2">DH</strain>
    </source>
</reference>
<evidence type="ECO:0000313" key="1">
    <source>
        <dbReference type="EMBL" id="ESU36012.1"/>
    </source>
</evidence>
<dbReference type="EMBL" id="AHGT01000060">
    <property type="protein sequence ID" value="ESU36012.1"/>
    <property type="molecule type" value="Genomic_DNA"/>
</dbReference>
<gene>
    <name evidence="1" type="ORF">DHA2_152276</name>
</gene>
<proteinExistence type="predicted"/>
<organism evidence="1 2">
    <name type="scientific">Giardia intestinalis</name>
    <name type="common">Giardia lamblia</name>
    <dbReference type="NCBI Taxonomy" id="5741"/>
    <lineage>
        <taxon>Eukaryota</taxon>
        <taxon>Metamonada</taxon>
        <taxon>Diplomonadida</taxon>
        <taxon>Hexamitidae</taxon>
        <taxon>Giardiinae</taxon>
        <taxon>Giardia</taxon>
    </lineage>
</organism>